<sequence>MVKQTFFNLPDEKKQRVTTALLHEFSNHPLPDAQVARIVKEAEIARGAFYKYFDDLTDAYTYLYEKAIQDIHITMQPTRKFDPDFFYERVCTFVDQTGSSKYKALMKMHMLHNEAALPGSMKTNSEQLLNMTPEMWSAMVLSHEVINSVFADPDNREKNLKRFKESLYLIDKGSKK</sequence>
<dbReference type="SUPFAM" id="SSF46689">
    <property type="entry name" value="Homeodomain-like"/>
    <property type="match status" value="1"/>
</dbReference>
<dbReference type="EMBL" id="JAHLFT010000086">
    <property type="protein sequence ID" value="MBU3828805.1"/>
    <property type="molecule type" value="Genomic_DNA"/>
</dbReference>
<dbReference type="InterPro" id="IPR001647">
    <property type="entry name" value="HTH_TetR"/>
</dbReference>
<name>A0A9E2KRE7_9LACO</name>
<dbReference type="AlphaFoldDB" id="A0A9E2KRE7"/>
<evidence type="ECO:0000256" key="2">
    <source>
        <dbReference type="PROSITE-ProRule" id="PRU00335"/>
    </source>
</evidence>
<feature type="DNA-binding region" description="H-T-H motif" evidence="2">
    <location>
        <begin position="34"/>
        <end position="53"/>
    </location>
</feature>
<keyword evidence="1 2" id="KW-0238">DNA-binding</keyword>
<dbReference type="Proteomes" id="UP000823844">
    <property type="component" value="Unassembled WGS sequence"/>
</dbReference>
<dbReference type="PROSITE" id="PS50977">
    <property type="entry name" value="HTH_TETR_2"/>
    <property type="match status" value="1"/>
</dbReference>
<gene>
    <name evidence="4" type="ORF">H9806_06745</name>
</gene>
<accession>A0A9E2KRE7</accession>
<evidence type="ECO:0000259" key="3">
    <source>
        <dbReference type="PROSITE" id="PS50977"/>
    </source>
</evidence>
<organism evidence="4 5">
    <name type="scientific">Candidatus Lactobacillus pullistercoris</name>
    <dbReference type="NCBI Taxonomy" id="2838636"/>
    <lineage>
        <taxon>Bacteria</taxon>
        <taxon>Bacillati</taxon>
        <taxon>Bacillota</taxon>
        <taxon>Bacilli</taxon>
        <taxon>Lactobacillales</taxon>
        <taxon>Lactobacillaceae</taxon>
        <taxon>Lactobacillus</taxon>
    </lineage>
</organism>
<protein>
    <submittedName>
        <fullName evidence="4">TetR/AcrR family transcriptional regulator</fullName>
    </submittedName>
</protein>
<feature type="domain" description="HTH tetR-type" evidence="3">
    <location>
        <begin position="11"/>
        <end position="71"/>
    </location>
</feature>
<reference evidence="4" key="1">
    <citation type="journal article" date="2021" name="PeerJ">
        <title>Extensive microbial diversity within the chicken gut microbiome revealed by metagenomics and culture.</title>
        <authorList>
            <person name="Gilroy R."/>
            <person name="Ravi A."/>
            <person name="Getino M."/>
            <person name="Pursley I."/>
            <person name="Horton D.L."/>
            <person name="Alikhan N.F."/>
            <person name="Baker D."/>
            <person name="Gharbi K."/>
            <person name="Hall N."/>
            <person name="Watson M."/>
            <person name="Adriaenssens E.M."/>
            <person name="Foster-Nyarko E."/>
            <person name="Jarju S."/>
            <person name="Secka A."/>
            <person name="Antonio M."/>
            <person name="Oren A."/>
            <person name="Chaudhuri R.R."/>
            <person name="La Ragione R."/>
            <person name="Hildebrand F."/>
            <person name="Pallen M.J."/>
        </authorList>
    </citation>
    <scope>NUCLEOTIDE SEQUENCE</scope>
    <source>
        <strain evidence="4">F6-686</strain>
    </source>
</reference>
<evidence type="ECO:0000256" key="1">
    <source>
        <dbReference type="ARBA" id="ARBA00023125"/>
    </source>
</evidence>
<evidence type="ECO:0000313" key="5">
    <source>
        <dbReference type="Proteomes" id="UP000823844"/>
    </source>
</evidence>
<proteinExistence type="predicted"/>
<evidence type="ECO:0000313" key="4">
    <source>
        <dbReference type="EMBL" id="MBU3828805.1"/>
    </source>
</evidence>
<dbReference type="Gene3D" id="1.10.357.10">
    <property type="entry name" value="Tetracycline Repressor, domain 2"/>
    <property type="match status" value="1"/>
</dbReference>
<dbReference type="GO" id="GO:0003677">
    <property type="term" value="F:DNA binding"/>
    <property type="evidence" value="ECO:0007669"/>
    <property type="project" value="UniProtKB-UniRule"/>
</dbReference>
<comment type="caution">
    <text evidence="4">The sequence shown here is derived from an EMBL/GenBank/DDBJ whole genome shotgun (WGS) entry which is preliminary data.</text>
</comment>
<reference evidence="4" key="2">
    <citation type="submission" date="2021-04" db="EMBL/GenBank/DDBJ databases">
        <authorList>
            <person name="Gilroy R."/>
        </authorList>
    </citation>
    <scope>NUCLEOTIDE SEQUENCE</scope>
    <source>
        <strain evidence="4">F6-686</strain>
    </source>
</reference>
<dbReference type="InterPro" id="IPR009057">
    <property type="entry name" value="Homeodomain-like_sf"/>
</dbReference>